<evidence type="ECO:0000313" key="1">
    <source>
        <dbReference type="EMBL" id="NBJ92055.1"/>
    </source>
</evidence>
<reference evidence="1" key="1">
    <citation type="submission" date="2018-09" db="EMBL/GenBank/DDBJ databases">
        <title>Murine metabolic-syndrome-specific gut microbial biobank.</title>
        <authorList>
            <person name="Liu C."/>
        </authorList>
    </citation>
    <scope>NUCLEOTIDE SEQUENCE</scope>
    <source>
        <strain evidence="1">D42-62</strain>
    </source>
</reference>
<proteinExistence type="predicted"/>
<sequence length="548" mass="64418">MKKIVVCITLMLDYLIYFLKSRINAILKLSNKVEVMPHKEYLQIAVKPTGGLGDYIVSSKFMDELFTYAPCKIDVYCEKMEFGEAIFAKRPFMRVLPISMYDNSAYQYDLAMEVEHFIHVQHYNAKRVYVFSPHLFRIVEKIRLKWNEIYLMIPQQCYRERIHFQQMEMQGLNRYSELRMQGCFRISDRWSGIFMDQEAYEAYVSLGLKKKEYITCNYGADRMGKKKHQIKMWPKEYFETLFEMIHKEYPNIRIIQIGDAKCDALFGADAHILGENLEVTKWILKQSLLHIDCEGGLVHMATQLGTPCEVIFGPTPLTIYSYPQNRNLVNPSCNGCMGIHENWAFQCYKNEEQPACIYGVTPLIVWKDIKQYMETKEVLQDKKYVIKENCEKESYKNEFCEDELNHYQSLCFRDNQKLLTWDEGWTMFYRNAISAVKERRACKIALINPKRDWLPFILAKMGLEVFTFDADYGCGNDVVLFGSLMQYGIESGVDMRLASDFSIPYGNESVDFVIIFSMGNKHIEYLVREANRILCKEGYYLTNDMYLN</sequence>
<organism evidence="1 2">
    <name type="scientific">Parablautia muri</name>
    <dbReference type="NCBI Taxonomy" id="2320879"/>
    <lineage>
        <taxon>Bacteria</taxon>
        <taxon>Bacillati</taxon>
        <taxon>Bacillota</taxon>
        <taxon>Clostridia</taxon>
        <taxon>Lachnospirales</taxon>
        <taxon>Lachnospiraceae</taxon>
        <taxon>Parablautia</taxon>
    </lineage>
</organism>
<dbReference type="Gene3D" id="3.40.50.2000">
    <property type="entry name" value="Glycogen Phosphorylase B"/>
    <property type="match status" value="1"/>
</dbReference>
<protein>
    <recommendedName>
        <fullName evidence="3">Glycosyltransferase</fullName>
    </recommendedName>
</protein>
<dbReference type="EMBL" id="QZDT01000005">
    <property type="protein sequence ID" value="NBJ92055.1"/>
    <property type="molecule type" value="Genomic_DNA"/>
</dbReference>
<evidence type="ECO:0008006" key="3">
    <source>
        <dbReference type="Google" id="ProtNLM"/>
    </source>
</evidence>
<keyword evidence="2" id="KW-1185">Reference proteome</keyword>
<comment type="caution">
    <text evidence="1">The sequence shown here is derived from an EMBL/GenBank/DDBJ whole genome shotgun (WGS) entry which is preliminary data.</text>
</comment>
<dbReference type="Proteomes" id="UP001154420">
    <property type="component" value="Unassembled WGS sequence"/>
</dbReference>
<accession>A0A9X5BDY5</accession>
<dbReference type="AlphaFoldDB" id="A0A9X5BDY5"/>
<name>A0A9X5BDY5_9FIRM</name>
<dbReference type="RefSeq" id="WP_160559121.1">
    <property type="nucleotide sequence ID" value="NZ_QZDT01000005.1"/>
</dbReference>
<dbReference type="SUPFAM" id="SSF53756">
    <property type="entry name" value="UDP-Glycosyltransferase/glycogen phosphorylase"/>
    <property type="match status" value="1"/>
</dbReference>
<gene>
    <name evidence="1" type="ORF">D5281_05490</name>
</gene>
<evidence type="ECO:0000313" key="2">
    <source>
        <dbReference type="Proteomes" id="UP001154420"/>
    </source>
</evidence>
<dbReference type="OrthoDB" id="2068453at2"/>